<dbReference type="EMBL" id="DS469859">
    <property type="protein sequence ID" value="EDO31948.1"/>
    <property type="molecule type" value="Genomic_DNA"/>
</dbReference>
<feature type="domain" description="VPS37 C-terminal" evidence="8">
    <location>
        <begin position="99"/>
        <end position="188"/>
    </location>
</feature>
<dbReference type="OrthoDB" id="10004364at2759"/>
<gene>
    <name evidence="9" type="ORF">NEMVEDRAFT_v1g233669</name>
</gene>
<dbReference type="eggNOG" id="KOG3270">
    <property type="taxonomic scope" value="Eukaryota"/>
</dbReference>
<dbReference type="GO" id="GO:0006612">
    <property type="term" value="P:protein targeting to membrane"/>
    <property type="evidence" value="ECO:0000318"/>
    <property type="project" value="GO_Central"/>
</dbReference>
<evidence type="ECO:0000313" key="9">
    <source>
        <dbReference type="EMBL" id="EDO31948.1"/>
    </source>
</evidence>
<evidence type="ECO:0000256" key="2">
    <source>
        <dbReference type="ARBA" id="ARBA00007617"/>
    </source>
</evidence>
<evidence type="ECO:0000256" key="3">
    <source>
        <dbReference type="ARBA" id="ARBA00022448"/>
    </source>
</evidence>
<protein>
    <recommendedName>
        <fullName evidence="8">VPS37 C-terminal domain-containing protein</fullName>
    </recommendedName>
</protein>
<dbReference type="PhylomeDB" id="A7SWG3"/>
<dbReference type="OMA" id="MYQEYLN"/>
<dbReference type="SUPFAM" id="SSF140111">
    <property type="entry name" value="Endosomal sorting complex assembly domain"/>
    <property type="match status" value="1"/>
</dbReference>
<dbReference type="GO" id="GO:0000813">
    <property type="term" value="C:ESCRT I complex"/>
    <property type="evidence" value="ECO:0000318"/>
    <property type="project" value="GO_Central"/>
</dbReference>
<evidence type="ECO:0000256" key="6">
    <source>
        <dbReference type="ARBA" id="ARBA00025010"/>
    </source>
</evidence>
<dbReference type="PANTHER" id="PTHR13678:SF27">
    <property type="entry name" value="LD45836P"/>
    <property type="match status" value="1"/>
</dbReference>
<dbReference type="InParanoid" id="A7SWG3"/>
<dbReference type="GO" id="GO:0043162">
    <property type="term" value="P:ubiquitin-dependent protein catabolic process via the multivesicular body sorting pathway"/>
    <property type="evidence" value="ECO:0000318"/>
    <property type="project" value="GO_Central"/>
</dbReference>
<comment type="function">
    <text evidence="6">Component of the ESCRT-I complex, a regulator of vesicular trafficking process. Required for the sorting of endocytic ubiquitinated cargos into multivesicular bodies. May be involved in cell growth and differentiation.</text>
</comment>
<dbReference type="KEGG" id="nve:5502917"/>
<dbReference type="Proteomes" id="UP000001593">
    <property type="component" value="Unassembled WGS sequence"/>
</dbReference>
<accession>A7SWG3</accession>
<dbReference type="HOGENOM" id="CLU_067118_2_2_1"/>
<proteinExistence type="inferred from homology"/>
<keyword evidence="4" id="KW-0967">Endosome</keyword>
<comment type="similarity">
    <text evidence="2">Belongs to the VPS37 family.</text>
</comment>
<evidence type="ECO:0000259" key="8">
    <source>
        <dbReference type="PROSITE" id="PS51314"/>
    </source>
</evidence>
<keyword evidence="3 7" id="KW-0813">Transport</keyword>
<dbReference type="AlphaFoldDB" id="A7SWG3"/>
<dbReference type="Gene3D" id="1.10.287.660">
    <property type="entry name" value="Helix hairpin bin"/>
    <property type="match status" value="1"/>
</dbReference>
<organism evidence="9 10">
    <name type="scientific">Nematostella vectensis</name>
    <name type="common">Starlet sea anemone</name>
    <dbReference type="NCBI Taxonomy" id="45351"/>
    <lineage>
        <taxon>Eukaryota</taxon>
        <taxon>Metazoa</taxon>
        <taxon>Cnidaria</taxon>
        <taxon>Anthozoa</taxon>
        <taxon>Hexacorallia</taxon>
        <taxon>Actiniaria</taxon>
        <taxon>Edwardsiidae</taxon>
        <taxon>Nematostella</taxon>
    </lineage>
</organism>
<reference evidence="9 10" key="1">
    <citation type="journal article" date="2007" name="Science">
        <title>Sea anemone genome reveals ancestral eumetazoan gene repertoire and genomic organization.</title>
        <authorList>
            <person name="Putnam N.H."/>
            <person name="Srivastava M."/>
            <person name="Hellsten U."/>
            <person name="Dirks B."/>
            <person name="Chapman J."/>
            <person name="Salamov A."/>
            <person name="Terry A."/>
            <person name="Shapiro H."/>
            <person name="Lindquist E."/>
            <person name="Kapitonov V.V."/>
            <person name="Jurka J."/>
            <person name="Genikhovich G."/>
            <person name="Grigoriev I.V."/>
            <person name="Lucas S.M."/>
            <person name="Steele R.E."/>
            <person name="Finnerty J.R."/>
            <person name="Technau U."/>
            <person name="Martindale M.Q."/>
            <person name="Rokhsar D.S."/>
        </authorList>
    </citation>
    <scope>NUCLEOTIDE SEQUENCE [LARGE SCALE GENOMIC DNA]</scope>
    <source>
        <strain evidence="10">CH2 X CH6</strain>
    </source>
</reference>
<evidence type="ECO:0000256" key="7">
    <source>
        <dbReference type="PROSITE-ProRule" id="PRU00646"/>
    </source>
</evidence>
<dbReference type="STRING" id="45351.A7SWG3"/>
<dbReference type="InterPro" id="IPR009851">
    <property type="entry name" value="Mod_r"/>
</dbReference>
<sequence length="190" mass="21800">MSAPSTVAVPKLDSENAVREALSLMKHLDKGELQEIMDSEENLDNILRDLEEIKKIEVNREMLTASNRSLAEFNLKIEPQLNQGRQQLIEAHERREMLQAQFQSNKAKLDTLSDQYSSDTTTALLQTAVAQAEEDSEKTVDTFLDGKMSMEDFIQTFMPQKALHHLRRVKAEKLTELLQQRRSGQCSYKF</sequence>
<comment type="subcellular location">
    <subcellularLocation>
        <location evidence="1">Late endosome membrane</location>
        <topology evidence="1">Peripheral membrane protein</topology>
    </subcellularLocation>
</comment>
<evidence type="ECO:0000256" key="4">
    <source>
        <dbReference type="ARBA" id="ARBA00022753"/>
    </source>
</evidence>
<dbReference type="Pfam" id="PF07200">
    <property type="entry name" value="Mod_r"/>
    <property type="match status" value="1"/>
</dbReference>
<dbReference type="InterPro" id="IPR029012">
    <property type="entry name" value="Helix_hairpin_bin_sf"/>
</dbReference>
<dbReference type="PROSITE" id="PS51314">
    <property type="entry name" value="VPS37_C"/>
    <property type="match status" value="1"/>
</dbReference>
<name>A7SWG3_NEMVE</name>
<evidence type="ECO:0000313" key="10">
    <source>
        <dbReference type="Proteomes" id="UP000001593"/>
    </source>
</evidence>
<evidence type="ECO:0000256" key="5">
    <source>
        <dbReference type="ARBA" id="ARBA00022927"/>
    </source>
</evidence>
<dbReference type="PANTHER" id="PTHR13678">
    <property type="entry name" value="VACUOLAR PROTEIN SORTING-ASSOCIATED PROTEIN 37"/>
    <property type="match status" value="1"/>
</dbReference>
<evidence type="ECO:0000256" key="1">
    <source>
        <dbReference type="ARBA" id="ARBA00004633"/>
    </source>
</evidence>
<keyword evidence="10" id="KW-1185">Reference proteome</keyword>
<dbReference type="GO" id="GO:0006623">
    <property type="term" value="P:protein targeting to vacuole"/>
    <property type="evidence" value="ECO:0000318"/>
    <property type="project" value="GO_Central"/>
</dbReference>
<dbReference type="GO" id="GO:0031902">
    <property type="term" value="C:late endosome membrane"/>
    <property type="evidence" value="ECO:0007669"/>
    <property type="project" value="UniProtKB-SubCell"/>
</dbReference>
<keyword evidence="5 7" id="KW-0653">Protein transport</keyword>
<dbReference type="InterPro" id="IPR037202">
    <property type="entry name" value="ESCRT_assembly_dom"/>
</dbReference>